<dbReference type="EMBL" id="JAHUZB010000003">
    <property type="protein sequence ID" value="MBV7390508.1"/>
    <property type="molecule type" value="Genomic_DNA"/>
</dbReference>
<sequence length="448" mass="47826">MQETSINKRSVMVLPIILLSYFLILLDNSIIFTGTVKIAQDLALNQAQLSWVSNAYSLTFGGLLLLGGRSGDLFGRRKMYNIGLVIFAISSLFVGLAGSPVAIIMARAFQGIGSAILAPTTLAILMDNFEGEERTKAVAAYGATAGIGSSVGLIIGGVLASQFSWRDGFFINVPISIIMFILAMLFIEEKDTIEGKIDIFGSITSVIGMIALVYSIVGESNNIIALVIAIVFIGLFIRQEAKTSSPIMPLSLFANKERLGAYIARFTFLGAMLALWFLTPQMMQNYLGYSPLTSGLAFFPLSITIFLSSLQVSRLTKKFGNGKLMVIGLTIVALGMFGLSLFNENSNYWIGIAIPMMIIGIGQGFSLSPLTASGIAHTTADEAGAASGVVNMVHQIGGSIGLSVVIAFSSAVTNPVSSFRLQMLIATIFIVISLLAAIFFVLPQSKKK</sequence>
<keyword evidence="5 7" id="KW-1133">Transmembrane helix</keyword>
<gene>
    <name evidence="9" type="ORF">KUA55_07440</name>
</gene>
<feature type="transmembrane region" description="Helical" evidence="7">
    <location>
        <begin position="169"/>
        <end position="187"/>
    </location>
</feature>
<feature type="transmembrane region" description="Helical" evidence="7">
    <location>
        <begin position="138"/>
        <end position="163"/>
    </location>
</feature>
<feature type="transmembrane region" description="Helical" evidence="7">
    <location>
        <begin position="348"/>
        <end position="367"/>
    </location>
</feature>
<feature type="transmembrane region" description="Helical" evidence="7">
    <location>
        <begin position="223"/>
        <end position="238"/>
    </location>
</feature>
<dbReference type="InterPro" id="IPR020846">
    <property type="entry name" value="MFS_dom"/>
</dbReference>
<evidence type="ECO:0000256" key="1">
    <source>
        <dbReference type="ARBA" id="ARBA00004651"/>
    </source>
</evidence>
<evidence type="ECO:0000259" key="8">
    <source>
        <dbReference type="PROSITE" id="PS50850"/>
    </source>
</evidence>
<keyword evidence="4 7" id="KW-0812">Transmembrane</keyword>
<feature type="transmembrane region" description="Helical" evidence="7">
    <location>
        <begin position="104"/>
        <end position="126"/>
    </location>
</feature>
<feature type="transmembrane region" description="Helical" evidence="7">
    <location>
        <begin position="291"/>
        <end position="312"/>
    </location>
</feature>
<feature type="transmembrane region" description="Helical" evidence="7">
    <location>
        <begin position="324"/>
        <end position="342"/>
    </location>
</feature>
<dbReference type="PANTHER" id="PTHR42718">
    <property type="entry name" value="MAJOR FACILITATOR SUPERFAMILY MULTIDRUG TRANSPORTER MFSC"/>
    <property type="match status" value="1"/>
</dbReference>
<feature type="transmembrane region" description="Helical" evidence="7">
    <location>
        <begin position="388"/>
        <end position="409"/>
    </location>
</feature>
<evidence type="ECO:0000256" key="4">
    <source>
        <dbReference type="ARBA" id="ARBA00022692"/>
    </source>
</evidence>
<dbReference type="Pfam" id="PF07690">
    <property type="entry name" value="MFS_1"/>
    <property type="match status" value="1"/>
</dbReference>
<feature type="transmembrane region" description="Helical" evidence="7">
    <location>
        <begin position="259"/>
        <end position="279"/>
    </location>
</feature>
<evidence type="ECO:0000256" key="3">
    <source>
        <dbReference type="ARBA" id="ARBA00022475"/>
    </source>
</evidence>
<evidence type="ECO:0000256" key="6">
    <source>
        <dbReference type="ARBA" id="ARBA00023136"/>
    </source>
</evidence>
<dbReference type="Proteomes" id="UP000774130">
    <property type="component" value="Unassembled WGS sequence"/>
</dbReference>
<protein>
    <submittedName>
        <fullName evidence="9">MFS transporter</fullName>
    </submittedName>
</protein>
<keyword evidence="10" id="KW-1185">Reference proteome</keyword>
<dbReference type="InterPro" id="IPR011701">
    <property type="entry name" value="MFS"/>
</dbReference>
<dbReference type="PROSITE" id="PS50850">
    <property type="entry name" value="MFS"/>
    <property type="match status" value="1"/>
</dbReference>
<feature type="transmembrane region" description="Helical" evidence="7">
    <location>
        <begin position="421"/>
        <end position="442"/>
    </location>
</feature>
<organism evidence="9 10">
    <name type="scientific">Enterococcus alishanensis</name>
    <dbReference type="NCBI Taxonomy" id="1303817"/>
    <lineage>
        <taxon>Bacteria</taxon>
        <taxon>Bacillati</taxon>
        <taxon>Bacillota</taxon>
        <taxon>Bacilli</taxon>
        <taxon>Lactobacillales</taxon>
        <taxon>Enterococcaceae</taxon>
        <taxon>Enterococcus</taxon>
    </lineage>
</organism>
<dbReference type="PANTHER" id="PTHR42718:SF46">
    <property type="entry name" value="BLR6921 PROTEIN"/>
    <property type="match status" value="1"/>
</dbReference>
<dbReference type="RefSeq" id="WP_218325570.1">
    <property type="nucleotide sequence ID" value="NZ_JAHUZB010000003.1"/>
</dbReference>
<name>A0ABS6TC83_9ENTE</name>
<keyword evidence="3" id="KW-1003">Cell membrane</keyword>
<evidence type="ECO:0000256" key="5">
    <source>
        <dbReference type="ARBA" id="ARBA00022989"/>
    </source>
</evidence>
<feature type="transmembrane region" description="Helical" evidence="7">
    <location>
        <begin position="199"/>
        <end position="217"/>
    </location>
</feature>
<keyword evidence="2" id="KW-0813">Transport</keyword>
<comment type="caution">
    <text evidence="9">The sequence shown here is derived from an EMBL/GenBank/DDBJ whole genome shotgun (WGS) entry which is preliminary data.</text>
</comment>
<feature type="transmembrane region" description="Helical" evidence="7">
    <location>
        <begin position="79"/>
        <end position="98"/>
    </location>
</feature>
<evidence type="ECO:0000256" key="7">
    <source>
        <dbReference type="SAM" id="Phobius"/>
    </source>
</evidence>
<feature type="transmembrane region" description="Helical" evidence="7">
    <location>
        <begin position="48"/>
        <end position="67"/>
    </location>
</feature>
<feature type="domain" description="Major facilitator superfamily (MFS) profile" evidence="8">
    <location>
        <begin position="13"/>
        <end position="448"/>
    </location>
</feature>
<evidence type="ECO:0000256" key="2">
    <source>
        <dbReference type="ARBA" id="ARBA00022448"/>
    </source>
</evidence>
<reference evidence="9 10" key="1">
    <citation type="submission" date="2021-06" db="EMBL/GenBank/DDBJ databases">
        <title>Enterococcus alishanensis sp. nov., a novel lactic acid bacterium isolated from fresh coffee beans.</title>
        <authorList>
            <person name="Chen Y.-S."/>
        </authorList>
    </citation>
    <scope>NUCLEOTIDE SEQUENCE [LARGE SCALE GENOMIC DNA]</scope>
    <source>
        <strain evidence="9 10">ALS3</strain>
    </source>
</reference>
<dbReference type="CDD" id="cd17321">
    <property type="entry name" value="MFS_MMR_MDR_like"/>
    <property type="match status" value="1"/>
</dbReference>
<evidence type="ECO:0000313" key="10">
    <source>
        <dbReference type="Proteomes" id="UP000774130"/>
    </source>
</evidence>
<accession>A0ABS6TC83</accession>
<evidence type="ECO:0000313" key="9">
    <source>
        <dbReference type="EMBL" id="MBV7390508.1"/>
    </source>
</evidence>
<proteinExistence type="predicted"/>
<comment type="subcellular location">
    <subcellularLocation>
        <location evidence="1">Cell membrane</location>
        <topology evidence="1">Multi-pass membrane protein</topology>
    </subcellularLocation>
</comment>
<feature type="transmembrane region" description="Helical" evidence="7">
    <location>
        <begin position="12"/>
        <end position="36"/>
    </location>
</feature>
<keyword evidence="6 7" id="KW-0472">Membrane</keyword>